<keyword evidence="5" id="KW-1185">Reference proteome</keyword>
<accession>A0ABT4XN39</accession>
<dbReference type="NCBIfam" id="TIGR01150">
    <property type="entry name" value="puhA"/>
    <property type="match status" value="1"/>
</dbReference>
<dbReference type="InterPro" id="IPR027275">
    <property type="entry name" value="PRC-brl_dom"/>
</dbReference>
<gene>
    <name evidence="4" type="primary">puhA</name>
    <name evidence="4" type="ORF">PFY00_01325</name>
</gene>
<organism evidence="4 5">
    <name type="scientific">Thalassococcus lentus</name>
    <dbReference type="NCBI Taxonomy" id="1210524"/>
    <lineage>
        <taxon>Bacteria</taxon>
        <taxon>Pseudomonadati</taxon>
        <taxon>Pseudomonadota</taxon>
        <taxon>Alphaproteobacteria</taxon>
        <taxon>Rhodobacterales</taxon>
        <taxon>Roseobacteraceae</taxon>
        <taxon>Thalassococcus</taxon>
    </lineage>
</organism>
<dbReference type="SUPFAM" id="SSF50346">
    <property type="entry name" value="PRC-barrel domain"/>
    <property type="match status" value="1"/>
</dbReference>
<feature type="transmembrane region" description="Helical" evidence="1">
    <location>
        <begin position="12"/>
        <end position="31"/>
    </location>
</feature>
<dbReference type="Gene3D" id="3.90.50.10">
    <property type="entry name" value="Photosynthetic Reaction Center, subunit H, domain 2"/>
    <property type="match status" value="1"/>
</dbReference>
<sequence length="259" mass="28376">MTEDYILGNLDLASIALWLFFAFFVGLVIWIQRENQREGYPLMDEDGTQADAGGVFPLPEDKTFILPHGRGEYTVPSQQPPEREGIDALLTRDFDSGGFPFDPAGNPLADGVGPAAWANRRDEPELDAKGHPKIVPMAGLDAFRVAAGRDPRGLPVVAGDGKIVGKISDMWIDEPEQLVRYLEIDLDGEFGGGSRLVPLTLARILRNQVKVHSIYGEHFAGVPTIKATGQVTKLEEEKICAYYGGGKLYADAKRQEPQI</sequence>
<dbReference type="InterPro" id="IPR014747">
    <property type="entry name" value="Bac_photo_RC_H_C"/>
</dbReference>
<keyword evidence="1" id="KW-0812">Transmembrane</keyword>
<dbReference type="RefSeq" id="WP_271430716.1">
    <property type="nucleotide sequence ID" value="NZ_JAQIOY010000001.1"/>
</dbReference>
<reference evidence="4 5" key="1">
    <citation type="submission" date="2023-01" db="EMBL/GenBank/DDBJ databases">
        <title>Thalassococcus onchidii sp. nov., isolated from a marine invertebrate from the South China Sea.</title>
        <authorList>
            <person name="Xu S."/>
            <person name="Liu Z."/>
            <person name="Xu Y."/>
        </authorList>
    </citation>
    <scope>NUCLEOTIDE SEQUENCE [LARGE SCALE GENOMIC DNA]</scope>
    <source>
        <strain evidence="4 5">KCTC 32084</strain>
    </source>
</reference>
<comment type="caution">
    <text evidence="4">The sequence shown here is derived from an EMBL/GenBank/DDBJ whole genome shotgun (WGS) entry which is preliminary data.</text>
</comment>
<evidence type="ECO:0000313" key="4">
    <source>
        <dbReference type="EMBL" id="MDA7423355.1"/>
    </source>
</evidence>
<dbReference type="Pfam" id="PF03967">
    <property type="entry name" value="PRCH"/>
    <property type="match status" value="1"/>
</dbReference>
<dbReference type="SUPFAM" id="SSF81490">
    <property type="entry name" value="Photosystem II reaction centre subunit H, transmembrane region"/>
    <property type="match status" value="1"/>
</dbReference>
<dbReference type="InterPro" id="IPR015810">
    <property type="entry name" value="Photo_RC_H_N"/>
</dbReference>
<keyword evidence="1" id="KW-1133">Transmembrane helix</keyword>
<dbReference type="Pfam" id="PF05239">
    <property type="entry name" value="PRC"/>
    <property type="match status" value="1"/>
</dbReference>
<evidence type="ECO:0000259" key="3">
    <source>
        <dbReference type="Pfam" id="PF05239"/>
    </source>
</evidence>
<feature type="domain" description="Photosynthetic reaction centre H subunit N-terminal" evidence="2">
    <location>
        <begin position="6"/>
        <end position="137"/>
    </location>
</feature>
<proteinExistence type="predicted"/>
<name>A0ABT4XN39_9RHOB</name>
<feature type="domain" description="PRC-barrel" evidence="3">
    <location>
        <begin position="147"/>
        <end position="214"/>
    </location>
</feature>
<keyword evidence="1" id="KW-0472">Membrane</keyword>
<evidence type="ECO:0000259" key="2">
    <source>
        <dbReference type="Pfam" id="PF03967"/>
    </source>
</evidence>
<protein>
    <submittedName>
        <fullName evidence="4">Photosynthetic reaction center subunit H</fullName>
    </submittedName>
</protein>
<dbReference type="Proteomes" id="UP001210720">
    <property type="component" value="Unassembled WGS sequence"/>
</dbReference>
<dbReference type="EMBL" id="JAQIOY010000001">
    <property type="protein sequence ID" value="MDA7423355.1"/>
    <property type="molecule type" value="Genomic_DNA"/>
</dbReference>
<dbReference type="InterPro" id="IPR011033">
    <property type="entry name" value="PRC_barrel-like_sf"/>
</dbReference>
<dbReference type="InterPro" id="IPR037097">
    <property type="entry name" value="Photo_RC_H_N_sf"/>
</dbReference>
<evidence type="ECO:0000256" key="1">
    <source>
        <dbReference type="SAM" id="Phobius"/>
    </source>
</evidence>
<dbReference type="Gene3D" id="4.10.540.10">
    <property type="entry name" value="Photosynthetic reaction centre, H subunit, N-terminal domain"/>
    <property type="match status" value="1"/>
</dbReference>
<evidence type="ECO:0000313" key="5">
    <source>
        <dbReference type="Proteomes" id="UP001210720"/>
    </source>
</evidence>
<dbReference type="InterPro" id="IPR005652">
    <property type="entry name" value="Photo_RC_H"/>
</dbReference>